<dbReference type="Pfam" id="PF00271">
    <property type="entry name" value="Helicase_C"/>
    <property type="match status" value="1"/>
</dbReference>
<evidence type="ECO:0000256" key="4">
    <source>
        <dbReference type="ARBA" id="ARBA00022806"/>
    </source>
</evidence>
<keyword evidence="6" id="KW-0238">DNA-binding</keyword>
<evidence type="ECO:0000256" key="3">
    <source>
        <dbReference type="ARBA" id="ARBA00022801"/>
    </source>
</evidence>
<dbReference type="SUPFAM" id="SSF50249">
    <property type="entry name" value="Nucleic acid-binding proteins"/>
    <property type="match status" value="1"/>
</dbReference>
<keyword evidence="4 11" id="KW-0347">Helicase</keyword>
<dbReference type="AlphaFoldDB" id="A0A2V1KDJ8"/>
<evidence type="ECO:0000256" key="2">
    <source>
        <dbReference type="ARBA" id="ARBA00022763"/>
    </source>
</evidence>
<evidence type="ECO:0000259" key="10">
    <source>
        <dbReference type="PROSITE" id="PS51194"/>
    </source>
</evidence>
<gene>
    <name evidence="11" type="ORF">DD236_04840</name>
</gene>
<evidence type="ECO:0000313" key="11">
    <source>
        <dbReference type="EMBL" id="PWF27701.1"/>
    </source>
</evidence>
<dbReference type="InterPro" id="IPR012340">
    <property type="entry name" value="NA-bd_OB-fold"/>
</dbReference>
<dbReference type="GO" id="GO:0005524">
    <property type="term" value="F:ATP binding"/>
    <property type="evidence" value="ECO:0007669"/>
    <property type="project" value="UniProtKB-KW"/>
</dbReference>
<keyword evidence="1" id="KW-0547">Nucleotide-binding</keyword>
<keyword evidence="12" id="KW-1185">Reference proteome</keyword>
<evidence type="ECO:0000256" key="6">
    <source>
        <dbReference type="ARBA" id="ARBA00023125"/>
    </source>
</evidence>
<feature type="domain" description="Helicase C-terminal" evidence="10">
    <location>
        <begin position="502"/>
        <end position="662"/>
    </location>
</feature>
<dbReference type="Pfam" id="PF19833">
    <property type="entry name" value="RecG_dom3_C"/>
    <property type="match status" value="1"/>
</dbReference>
<dbReference type="InterPro" id="IPR045562">
    <property type="entry name" value="RecG_dom3_C"/>
</dbReference>
<dbReference type="GO" id="GO:0016787">
    <property type="term" value="F:hydrolase activity"/>
    <property type="evidence" value="ECO:0007669"/>
    <property type="project" value="UniProtKB-KW"/>
</dbReference>
<evidence type="ECO:0000256" key="8">
    <source>
        <dbReference type="ARBA" id="ARBA00049819"/>
    </source>
</evidence>
<reference evidence="12" key="1">
    <citation type="submission" date="2018-05" db="EMBL/GenBank/DDBJ databases">
        <authorList>
            <person name="Li Y."/>
        </authorList>
    </citation>
    <scope>NUCLEOTIDE SEQUENCE [LARGE SCALE GENOMIC DNA]</scope>
    <source>
        <strain evidence="12">sk1b4</strain>
    </source>
</reference>
<dbReference type="InterPro" id="IPR033454">
    <property type="entry name" value="RecG_wedge"/>
</dbReference>
<evidence type="ECO:0000313" key="12">
    <source>
        <dbReference type="Proteomes" id="UP000245283"/>
    </source>
</evidence>
<dbReference type="InterPro" id="IPR027417">
    <property type="entry name" value="P-loop_NTPase"/>
</dbReference>
<name>A0A2V1KDJ8_9ACTO</name>
<dbReference type="EMBL" id="QETB01000001">
    <property type="protein sequence ID" value="PWF27701.1"/>
    <property type="molecule type" value="Genomic_DNA"/>
</dbReference>
<dbReference type="Pfam" id="PF17191">
    <property type="entry name" value="RecG_wedge"/>
    <property type="match status" value="1"/>
</dbReference>
<keyword evidence="2" id="KW-0227">DNA damage</keyword>
<dbReference type="Gene3D" id="3.40.50.300">
    <property type="entry name" value="P-loop containing nucleotide triphosphate hydrolases"/>
    <property type="match status" value="2"/>
</dbReference>
<dbReference type="InterPro" id="IPR014001">
    <property type="entry name" value="Helicase_ATP-bd"/>
</dbReference>
<dbReference type="GO" id="GO:0006281">
    <property type="term" value="P:DNA repair"/>
    <property type="evidence" value="ECO:0007669"/>
    <property type="project" value="UniProtKB-KW"/>
</dbReference>
<dbReference type="SMART" id="SM00487">
    <property type="entry name" value="DEXDc"/>
    <property type="match status" value="1"/>
</dbReference>
<dbReference type="InterPro" id="IPR011545">
    <property type="entry name" value="DEAD/DEAH_box_helicase_dom"/>
</dbReference>
<proteinExistence type="predicted"/>
<accession>A0A2V1KDJ8</accession>
<sequence length="728" mass="78863">MATELVYARGRRSSKLSSQWYSAPVRLARKGAAVAGAVASDDWTGMSRPLERVLGKRSANALAKIGLKTVRDLVYHFPFRLAKRGELMPISQVTEGESVTVIARVLSVNLRPMNSRRGFILTIEVTDGENDLSLTFFAKSPRPLQYHERRLAPGTVATFSGTVGSYRGQLQLSHPEYDEPDSEKMGRPIPIYHAAEKLPSWKIEKAVETVLPTLSEADFPDPLPAAYREANGLPGLFEAIQILHHPQDVDPWERARLRMKHQEALVLQTALAERGRRAREHAVKPYADQGGKLLEAFDAQLPYTLTDGQRAVGREIAADLARQIPMQRLLQGDVGAGKTVVALRAMLQVIDSGGQAALLAPTEVLAWQHLRTIEALLGPQHVMDVGLEILTGSLTAATRRRTLARIASGQAGLIVGTHALLSEDVQIPFLGLAVIDEQHRFGVDQRDRLASGVHTLVMTATPIPRTIAMSVFGDLDVSTLRELPAGRAGITTTIVPAANPVWMNRVWQRAREEVDGGGRAYVVCPRIDPEEGQASVTETATNLRADSALAGIGIGVIHGQMGQDEKAQAMEEFATGRVPVLVSTTVIEVGVDVRQATLMIIMDADRFGLSQLHQLRGRIGRGSAPGLCLAVTGVPDGTLARARLDAFASTTDGFALAEEDLRLRSEGDVLGASQSGGVSHLQFLSVLKDMDIIEVARTAARHLVLEPLPPALADEVALLERADYLEKG</sequence>
<dbReference type="Gene3D" id="2.40.50.140">
    <property type="entry name" value="Nucleic acid-binding proteins"/>
    <property type="match status" value="1"/>
</dbReference>
<dbReference type="Pfam" id="PF00270">
    <property type="entry name" value="DEAD"/>
    <property type="match status" value="1"/>
</dbReference>
<keyword evidence="5" id="KW-0067">ATP-binding</keyword>
<dbReference type="GO" id="GO:0003678">
    <property type="term" value="F:DNA helicase activity"/>
    <property type="evidence" value="ECO:0007669"/>
    <property type="project" value="TreeGrafter"/>
</dbReference>
<keyword evidence="7" id="KW-0234">DNA repair</keyword>
<protein>
    <recommendedName>
        <fullName evidence="8">Probable DNA 3'-5' helicase RecG</fullName>
    </recommendedName>
</protein>
<dbReference type="GO" id="GO:0003677">
    <property type="term" value="F:DNA binding"/>
    <property type="evidence" value="ECO:0007669"/>
    <property type="project" value="UniProtKB-KW"/>
</dbReference>
<dbReference type="PROSITE" id="PS51194">
    <property type="entry name" value="HELICASE_CTER"/>
    <property type="match status" value="1"/>
</dbReference>
<feature type="domain" description="Helicase ATP-binding" evidence="9">
    <location>
        <begin position="319"/>
        <end position="480"/>
    </location>
</feature>
<evidence type="ECO:0000256" key="1">
    <source>
        <dbReference type="ARBA" id="ARBA00022741"/>
    </source>
</evidence>
<dbReference type="PANTHER" id="PTHR47964">
    <property type="entry name" value="ATP-DEPENDENT DNA HELICASE HOMOLOG RECG, CHLOROPLASTIC"/>
    <property type="match status" value="1"/>
</dbReference>
<dbReference type="OrthoDB" id="9804325at2"/>
<dbReference type="PROSITE" id="PS51192">
    <property type="entry name" value="HELICASE_ATP_BIND_1"/>
    <property type="match status" value="1"/>
</dbReference>
<dbReference type="CDD" id="cd04488">
    <property type="entry name" value="RecG_wedge_OBF"/>
    <property type="match status" value="1"/>
</dbReference>
<keyword evidence="3" id="KW-0378">Hydrolase</keyword>
<comment type="caution">
    <text evidence="11">The sequence shown here is derived from an EMBL/GenBank/DDBJ whole genome shotgun (WGS) entry which is preliminary data.</text>
</comment>
<dbReference type="Proteomes" id="UP000245283">
    <property type="component" value="Unassembled WGS sequence"/>
</dbReference>
<dbReference type="InterPro" id="IPR047112">
    <property type="entry name" value="RecG/Mfd"/>
</dbReference>
<evidence type="ECO:0000259" key="9">
    <source>
        <dbReference type="PROSITE" id="PS51192"/>
    </source>
</evidence>
<dbReference type="SMART" id="SM00490">
    <property type="entry name" value="HELICc"/>
    <property type="match status" value="1"/>
</dbReference>
<organism evidence="11 12">
    <name type="scientific">Ancrocorticia populi</name>
    <dbReference type="NCBI Taxonomy" id="2175228"/>
    <lineage>
        <taxon>Bacteria</taxon>
        <taxon>Bacillati</taxon>
        <taxon>Actinomycetota</taxon>
        <taxon>Actinomycetes</taxon>
        <taxon>Actinomycetales</taxon>
        <taxon>Actinomycetaceae</taxon>
        <taxon>Ancrocorticia</taxon>
    </lineage>
</organism>
<dbReference type="InterPro" id="IPR001650">
    <property type="entry name" value="Helicase_C-like"/>
</dbReference>
<evidence type="ECO:0000256" key="5">
    <source>
        <dbReference type="ARBA" id="ARBA00022840"/>
    </source>
</evidence>
<dbReference type="PANTHER" id="PTHR47964:SF1">
    <property type="entry name" value="ATP-DEPENDENT DNA HELICASE HOMOLOG RECG, CHLOROPLASTIC"/>
    <property type="match status" value="1"/>
</dbReference>
<dbReference type="SUPFAM" id="SSF52540">
    <property type="entry name" value="P-loop containing nucleoside triphosphate hydrolases"/>
    <property type="match status" value="2"/>
</dbReference>
<evidence type="ECO:0000256" key="7">
    <source>
        <dbReference type="ARBA" id="ARBA00023204"/>
    </source>
</evidence>